<dbReference type="RefSeq" id="WP_129387100.1">
    <property type="nucleotide sequence ID" value="NZ_CP035494.1"/>
</dbReference>
<dbReference type="InterPro" id="IPR002347">
    <property type="entry name" value="SDR_fam"/>
</dbReference>
<dbReference type="PANTHER" id="PTHR24321">
    <property type="entry name" value="DEHYDROGENASES, SHORT CHAIN"/>
    <property type="match status" value="1"/>
</dbReference>
<proteinExistence type="inferred from homology"/>
<organism evidence="3 4">
    <name type="scientific">Microbacterium protaetiae</name>
    <dbReference type="NCBI Taxonomy" id="2509458"/>
    <lineage>
        <taxon>Bacteria</taxon>
        <taxon>Bacillati</taxon>
        <taxon>Actinomycetota</taxon>
        <taxon>Actinomycetes</taxon>
        <taxon>Micrococcales</taxon>
        <taxon>Microbacteriaceae</taxon>
        <taxon>Microbacterium</taxon>
    </lineage>
</organism>
<dbReference type="EMBL" id="CP035494">
    <property type="protein sequence ID" value="QAY59553.1"/>
    <property type="molecule type" value="Genomic_DNA"/>
</dbReference>
<keyword evidence="2" id="KW-0560">Oxidoreductase</keyword>
<name>A0A4P6EDY7_9MICO</name>
<evidence type="ECO:0000313" key="4">
    <source>
        <dbReference type="Proteomes" id="UP000293995"/>
    </source>
</evidence>
<keyword evidence="4" id="KW-1185">Reference proteome</keyword>
<dbReference type="OrthoDB" id="9809287at2"/>
<reference evidence="3 4" key="1">
    <citation type="submission" date="2019-01" db="EMBL/GenBank/DDBJ databases">
        <title>Genome sequencing of strain DFW100M-13.</title>
        <authorList>
            <person name="Heo J."/>
            <person name="Kim S.-J."/>
            <person name="Kim J.-S."/>
            <person name="Hong S.-B."/>
            <person name="Kwon S.-W."/>
        </authorList>
    </citation>
    <scope>NUCLEOTIDE SEQUENCE [LARGE SCALE GENOMIC DNA]</scope>
    <source>
        <strain evidence="3 4">DFW100M-13</strain>
    </source>
</reference>
<sequence>MNDTQTRERELSAEARGVAPGRGRLEGRRILVVGGGQADHGGDDERMPGNGRAISVLAGREGARVVVADIARDSAEETAQRVRAEGADAFSVAGDATDESDVHRILDESVTALGGLDGIVMNVGIDGGHYLAGTSLEQWERVFAVNARTHFLGLKYGLPLLAEGGAAVLMSSTSAFSASGAVPAMSASKAALEGLRNHAAMENAARGVRCNIVAPGLIDTPLGLSGGRKRENRNNIAIPMGRRGTPWDVAYAVVWLLSGESSYVTGQTLIVDGGRLMR</sequence>
<dbReference type="PANTHER" id="PTHR24321:SF8">
    <property type="entry name" value="ESTRADIOL 17-BETA-DEHYDROGENASE 8-RELATED"/>
    <property type="match status" value="1"/>
</dbReference>
<evidence type="ECO:0000313" key="3">
    <source>
        <dbReference type="EMBL" id="QAY59553.1"/>
    </source>
</evidence>
<dbReference type="GO" id="GO:0016491">
    <property type="term" value="F:oxidoreductase activity"/>
    <property type="evidence" value="ECO:0007669"/>
    <property type="project" value="UniProtKB-KW"/>
</dbReference>
<dbReference type="Gene3D" id="3.40.50.720">
    <property type="entry name" value="NAD(P)-binding Rossmann-like Domain"/>
    <property type="match status" value="1"/>
</dbReference>
<dbReference type="FunFam" id="3.40.50.720:FF:000084">
    <property type="entry name" value="Short-chain dehydrogenase reductase"/>
    <property type="match status" value="1"/>
</dbReference>
<dbReference type="SUPFAM" id="SSF51735">
    <property type="entry name" value="NAD(P)-binding Rossmann-fold domains"/>
    <property type="match status" value="1"/>
</dbReference>
<protein>
    <submittedName>
        <fullName evidence="3">SDR family oxidoreductase</fullName>
    </submittedName>
</protein>
<dbReference type="AlphaFoldDB" id="A0A4P6EDY7"/>
<dbReference type="Pfam" id="PF13561">
    <property type="entry name" value="adh_short_C2"/>
    <property type="match status" value="1"/>
</dbReference>
<dbReference type="Proteomes" id="UP000293995">
    <property type="component" value="Chromosome"/>
</dbReference>
<comment type="similarity">
    <text evidence="1">Belongs to the short-chain dehydrogenases/reductases (SDR) family.</text>
</comment>
<gene>
    <name evidence="3" type="ORF">ET475_05845</name>
</gene>
<dbReference type="PRINTS" id="PR00081">
    <property type="entry name" value="GDHRDH"/>
</dbReference>
<evidence type="ECO:0000256" key="2">
    <source>
        <dbReference type="ARBA" id="ARBA00023002"/>
    </source>
</evidence>
<dbReference type="CDD" id="cd05233">
    <property type="entry name" value="SDR_c"/>
    <property type="match status" value="1"/>
</dbReference>
<accession>A0A4P6EDY7</accession>
<dbReference type="InterPro" id="IPR036291">
    <property type="entry name" value="NAD(P)-bd_dom_sf"/>
</dbReference>
<dbReference type="KEGG" id="mprt:ET475_05845"/>
<evidence type="ECO:0000256" key="1">
    <source>
        <dbReference type="ARBA" id="ARBA00006484"/>
    </source>
</evidence>